<dbReference type="AlphaFoldDB" id="A0AAN8XE74"/>
<feature type="region of interest" description="Disordered" evidence="1">
    <location>
        <begin position="221"/>
        <end position="289"/>
    </location>
</feature>
<name>A0AAN8XE74_HALRR</name>
<comment type="caution">
    <text evidence="3">The sequence shown here is derived from an EMBL/GenBank/DDBJ whole genome shotgun (WGS) entry which is preliminary data.</text>
</comment>
<feature type="compositionally biased region" description="Basic and acidic residues" evidence="1">
    <location>
        <begin position="231"/>
        <end position="240"/>
    </location>
</feature>
<feature type="compositionally biased region" description="Polar residues" evidence="1">
    <location>
        <begin position="245"/>
        <end position="254"/>
    </location>
</feature>
<accession>A0AAN8XE74</accession>
<feature type="signal peptide" evidence="2">
    <location>
        <begin position="1"/>
        <end position="21"/>
    </location>
</feature>
<feature type="compositionally biased region" description="Low complexity" evidence="1">
    <location>
        <begin position="264"/>
        <end position="285"/>
    </location>
</feature>
<evidence type="ECO:0000256" key="1">
    <source>
        <dbReference type="SAM" id="MobiDB-lite"/>
    </source>
</evidence>
<protein>
    <submittedName>
        <fullName evidence="3">Uncharacterized protein</fullName>
    </submittedName>
</protein>
<evidence type="ECO:0000256" key="2">
    <source>
        <dbReference type="SAM" id="SignalP"/>
    </source>
</evidence>
<feature type="chain" id="PRO_5042950638" evidence="2">
    <location>
        <begin position="22"/>
        <end position="352"/>
    </location>
</feature>
<dbReference type="EMBL" id="JAXCGZ010007659">
    <property type="protein sequence ID" value="KAK7078808.1"/>
    <property type="molecule type" value="Genomic_DNA"/>
</dbReference>
<proteinExistence type="predicted"/>
<sequence>MEATKVLTSLLVLTLTGPSLGYPYTRGILSLSGSGRARDRQVMNNDVADYSGRYAQDDQLYAIPEYQAAYRHEYATPQRQRINAEALAALLPYLTANNDDYNDDYNTYSDDDGTWYDGEANDDITDSNENDDAAILQLLLNHHNGRYSLEDLENLEREAQMEENIENQLHALMRKQITKKSSQPLLGVRQIPAVAPVLRIKGQKEEALDIPSTSIRRPVFGREVSIETEEDKLQSKRSSSEDSSQNIGVSSKTQPAPVIHERSQVSGSSPSPVSSSHSSGSSSDSLQTTMTPFMQSKYDTFMKYLERERKIRQDQDIENELQQELRPQPQKRFITEQDILSQELASLKKTVA</sequence>
<keyword evidence="2" id="KW-0732">Signal</keyword>
<organism evidence="3 4">
    <name type="scientific">Halocaridina rubra</name>
    <name type="common">Hawaiian red shrimp</name>
    <dbReference type="NCBI Taxonomy" id="373956"/>
    <lineage>
        <taxon>Eukaryota</taxon>
        <taxon>Metazoa</taxon>
        <taxon>Ecdysozoa</taxon>
        <taxon>Arthropoda</taxon>
        <taxon>Crustacea</taxon>
        <taxon>Multicrustacea</taxon>
        <taxon>Malacostraca</taxon>
        <taxon>Eumalacostraca</taxon>
        <taxon>Eucarida</taxon>
        <taxon>Decapoda</taxon>
        <taxon>Pleocyemata</taxon>
        <taxon>Caridea</taxon>
        <taxon>Atyoidea</taxon>
        <taxon>Atyidae</taxon>
        <taxon>Halocaridina</taxon>
    </lineage>
</organism>
<dbReference type="Proteomes" id="UP001381693">
    <property type="component" value="Unassembled WGS sequence"/>
</dbReference>
<evidence type="ECO:0000313" key="4">
    <source>
        <dbReference type="Proteomes" id="UP001381693"/>
    </source>
</evidence>
<keyword evidence="4" id="KW-1185">Reference proteome</keyword>
<evidence type="ECO:0000313" key="3">
    <source>
        <dbReference type="EMBL" id="KAK7078808.1"/>
    </source>
</evidence>
<reference evidence="3 4" key="1">
    <citation type="submission" date="2023-11" db="EMBL/GenBank/DDBJ databases">
        <title>Halocaridina rubra genome assembly.</title>
        <authorList>
            <person name="Smith C."/>
        </authorList>
    </citation>
    <scope>NUCLEOTIDE SEQUENCE [LARGE SCALE GENOMIC DNA]</scope>
    <source>
        <strain evidence="3">EP-1</strain>
        <tissue evidence="3">Whole</tissue>
    </source>
</reference>
<gene>
    <name evidence="3" type="ORF">SK128_013437</name>
</gene>